<sequence length="134" mass="15023">MKKSLYIIALLLINTLTHAGNMNPQVSDDSLQKLYSELHYLREVGLEIHAKYDLKKNPEQARFCGGEYGYVSTRAKATIGIANRLRSDNREEYIQTGWKALECASCRGDVNSCDAIPPTLDVIKAEFKAKQSAQ</sequence>
<proteinExistence type="predicted"/>
<evidence type="ECO:0000313" key="1">
    <source>
        <dbReference type="EMBL" id="KKN36439.1"/>
    </source>
</evidence>
<reference evidence="1" key="1">
    <citation type="journal article" date="2015" name="Nature">
        <title>Complex archaea that bridge the gap between prokaryotes and eukaryotes.</title>
        <authorList>
            <person name="Spang A."/>
            <person name="Saw J.H."/>
            <person name="Jorgensen S.L."/>
            <person name="Zaremba-Niedzwiedzka K."/>
            <person name="Martijn J."/>
            <person name="Lind A.E."/>
            <person name="van Eijk R."/>
            <person name="Schleper C."/>
            <person name="Guy L."/>
            <person name="Ettema T.J."/>
        </authorList>
    </citation>
    <scope>NUCLEOTIDE SEQUENCE</scope>
</reference>
<comment type="caution">
    <text evidence="1">The sequence shown here is derived from an EMBL/GenBank/DDBJ whole genome shotgun (WGS) entry which is preliminary data.</text>
</comment>
<name>A0A0F9Q1Q6_9ZZZZ</name>
<organism evidence="1">
    <name type="scientific">marine sediment metagenome</name>
    <dbReference type="NCBI Taxonomy" id="412755"/>
    <lineage>
        <taxon>unclassified sequences</taxon>
        <taxon>metagenomes</taxon>
        <taxon>ecological metagenomes</taxon>
    </lineage>
</organism>
<gene>
    <name evidence="1" type="ORF">LCGC14_0773510</name>
</gene>
<dbReference type="EMBL" id="LAZR01001965">
    <property type="protein sequence ID" value="KKN36439.1"/>
    <property type="molecule type" value="Genomic_DNA"/>
</dbReference>
<accession>A0A0F9Q1Q6</accession>
<protein>
    <submittedName>
        <fullName evidence="1">Uncharacterized protein</fullName>
    </submittedName>
</protein>
<dbReference type="AlphaFoldDB" id="A0A0F9Q1Q6"/>